<feature type="compositionally biased region" description="Basic and acidic residues" evidence="6">
    <location>
        <begin position="245"/>
        <end position="262"/>
    </location>
</feature>
<dbReference type="CDD" id="cd00495">
    <property type="entry name" value="Ribosomal_L25_TL5_CTC"/>
    <property type="match status" value="1"/>
</dbReference>
<feature type="compositionally biased region" description="Polar residues" evidence="6">
    <location>
        <begin position="7"/>
        <end position="25"/>
    </location>
</feature>
<evidence type="ECO:0000313" key="10">
    <source>
        <dbReference type="Proteomes" id="UP000253744"/>
    </source>
</evidence>
<comment type="similarity">
    <text evidence="5">Belongs to the bacterial ribosomal protein bL25 family. CTC subfamily.</text>
</comment>
<comment type="function">
    <text evidence="5">This is one of the proteins that binds to the 5S RNA in the ribosome where it forms part of the central protuberance.</text>
</comment>
<dbReference type="NCBIfam" id="TIGR00731">
    <property type="entry name" value="bL25_bact_ctc"/>
    <property type="match status" value="1"/>
</dbReference>
<dbReference type="GO" id="GO:0008097">
    <property type="term" value="F:5S rRNA binding"/>
    <property type="evidence" value="ECO:0007669"/>
    <property type="project" value="InterPro"/>
</dbReference>
<dbReference type="Gene3D" id="2.170.120.20">
    <property type="entry name" value="Ribosomal protein L25, beta domain"/>
    <property type="match status" value="1"/>
</dbReference>
<accession>A0A345IJQ8</accession>
<evidence type="ECO:0000256" key="6">
    <source>
        <dbReference type="SAM" id="MobiDB-lite"/>
    </source>
</evidence>
<dbReference type="KEGG" id="dwu:DVJ83_13290"/>
<sequence>MAHPGQTAKSQGDTATMELNAQPRTPKQKLAEGMIAAVAYNKEKNVSFAIDRKAFDRAFRRQSTTGLFDITVEGGETFPALVKTVQMDKRKRTPIHVDFYMVTYGEPIEVGVPVHTTGRSQGEVQGGLVDIVVHNLQIVAPGPRRIPQELVVDVTKLGIGDHVTAGEIKLPQGCTLAVDPELTVISVLPPRLTSEELEAETQAAQVAGLVAAGELSEEAAAAVLEGEASVEEAKAETAAEGTEGTEGRNLDKDDHAAEENRSESGQQNG</sequence>
<name>A0A345IJQ8_9DEIO</name>
<protein>
    <recommendedName>
        <fullName evidence="5">Large ribosomal subunit protein bL25</fullName>
    </recommendedName>
    <alternativeName>
        <fullName evidence="5">General stress protein CTC</fullName>
    </alternativeName>
</protein>
<dbReference type="PANTHER" id="PTHR33284:SF1">
    <property type="entry name" value="RIBOSOMAL PROTEIN L25_GLN-TRNA SYNTHETASE, ANTI-CODON-BINDING DOMAIN-CONTAINING PROTEIN"/>
    <property type="match status" value="1"/>
</dbReference>
<keyword evidence="2 5" id="KW-0694">RNA-binding</keyword>
<evidence type="ECO:0000256" key="2">
    <source>
        <dbReference type="ARBA" id="ARBA00022884"/>
    </source>
</evidence>
<dbReference type="InterPro" id="IPR029751">
    <property type="entry name" value="Ribosomal_L25_dom"/>
</dbReference>
<feature type="region of interest" description="Disordered" evidence="6">
    <location>
        <begin position="222"/>
        <end position="269"/>
    </location>
</feature>
<dbReference type="GO" id="GO:0006412">
    <property type="term" value="P:translation"/>
    <property type="evidence" value="ECO:0007669"/>
    <property type="project" value="UniProtKB-UniRule"/>
</dbReference>
<evidence type="ECO:0000259" key="7">
    <source>
        <dbReference type="Pfam" id="PF01386"/>
    </source>
</evidence>
<dbReference type="EMBL" id="CP031158">
    <property type="protein sequence ID" value="AXG99930.1"/>
    <property type="molecule type" value="Genomic_DNA"/>
</dbReference>
<evidence type="ECO:0000259" key="8">
    <source>
        <dbReference type="Pfam" id="PF14693"/>
    </source>
</evidence>
<gene>
    <name evidence="5" type="primary">rplY</name>
    <name evidence="5" type="synonym">ctc</name>
    <name evidence="9" type="ORF">DVJ83_13290</name>
</gene>
<dbReference type="InterPro" id="IPR001021">
    <property type="entry name" value="Ribosomal_bL25_long"/>
</dbReference>
<dbReference type="InterPro" id="IPR011035">
    <property type="entry name" value="Ribosomal_bL25/Gln-tRNA_synth"/>
</dbReference>
<dbReference type="GO" id="GO:0022625">
    <property type="term" value="C:cytosolic large ribosomal subunit"/>
    <property type="evidence" value="ECO:0007669"/>
    <property type="project" value="TreeGrafter"/>
</dbReference>
<dbReference type="InterPro" id="IPR020056">
    <property type="entry name" value="Rbsml_bL25/Gln-tRNA_synth_N"/>
</dbReference>
<dbReference type="InterPro" id="IPR037121">
    <property type="entry name" value="Ribosomal_bL25_C"/>
</dbReference>
<evidence type="ECO:0000256" key="1">
    <source>
        <dbReference type="ARBA" id="ARBA00022730"/>
    </source>
</evidence>
<feature type="domain" description="Large ribosomal subunit protein bL25 L25" evidence="7">
    <location>
        <begin position="19"/>
        <end position="99"/>
    </location>
</feature>
<evidence type="ECO:0000256" key="3">
    <source>
        <dbReference type="ARBA" id="ARBA00022980"/>
    </source>
</evidence>
<dbReference type="Proteomes" id="UP000253744">
    <property type="component" value="Chromosome"/>
</dbReference>
<proteinExistence type="inferred from homology"/>
<feature type="domain" description="Large ribosomal subunit protein bL25 beta" evidence="8">
    <location>
        <begin position="108"/>
        <end position="191"/>
    </location>
</feature>
<dbReference type="InterPro" id="IPR020930">
    <property type="entry name" value="Ribosomal_uL5_bac-type"/>
</dbReference>
<dbReference type="STRING" id="1288484.GCA_000348665_01161"/>
<keyword evidence="3 5" id="KW-0689">Ribosomal protein</keyword>
<dbReference type="Gene3D" id="2.40.240.10">
    <property type="entry name" value="Ribosomal Protein L25, Chain P"/>
    <property type="match status" value="1"/>
</dbReference>
<dbReference type="AlphaFoldDB" id="A0A345IJQ8"/>
<feature type="region of interest" description="Disordered" evidence="6">
    <location>
        <begin position="1"/>
        <end position="27"/>
    </location>
</feature>
<dbReference type="Pfam" id="PF14693">
    <property type="entry name" value="Ribosomal_TL5_C"/>
    <property type="match status" value="1"/>
</dbReference>
<dbReference type="Pfam" id="PF01386">
    <property type="entry name" value="Ribosomal_L25p"/>
    <property type="match status" value="1"/>
</dbReference>
<keyword evidence="1 5" id="KW-0699">rRNA-binding</keyword>
<evidence type="ECO:0000256" key="5">
    <source>
        <dbReference type="HAMAP-Rule" id="MF_01334"/>
    </source>
</evidence>
<evidence type="ECO:0000256" key="4">
    <source>
        <dbReference type="ARBA" id="ARBA00023274"/>
    </source>
</evidence>
<dbReference type="InterPro" id="IPR020057">
    <property type="entry name" value="Ribosomal_bL25_b-dom"/>
</dbReference>
<dbReference type="HAMAP" id="MF_01334">
    <property type="entry name" value="Ribosomal_bL25_CTC"/>
    <property type="match status" value="1"/>
</dbReference>
<keyword evidence="4 5" id="KW-0687">Ribonucleoprotein</keyword>
<evidence type="ECO:0000313" key="9">
    <source>
        <dbReference type="EMBL" id="AXG99930.1"/>
    </source>
</evidence>
<dbReference type="NCBIfam" id="NF004137">
    <property type="entry name" value="PRK05618.3-3"/>
    <property type="match status" value="1"/>
</dbReference>
<dbReference type="PANTHER" id="PTHR33284">
    <property type="entry name" value="RIBOSOMAL PROTEIN L25/GLN-TRNA SYNTHETASE, ANTI-CODON-BINDING DOMAIN-CONTAINING PROTEIN"/>
    <property type="match status" value="1"/>
</dbReference>
<dbReference type="GO" id="GO:0003735">
    <property type="term" value="F:structural constituent of ribosome"/>
    <property type="evidence" value="ECO:0007669"/>
    <property type="project" value="InterPro"/>
</dbReference>
<reference evidence="9 10" key="1">
    <citation type="submission" date="2018-07" db="EMBL/GenBank/DDBJ databases">
        <title>Complete Genome and Methylome Analysis of Deinococcus wulumuqiensis NEB 479.</title>
        <authorList>
            <person name="Fomenkov A."/>
            <person name="Luyten Y."/>
            <person name="Vincze T."/>
            <person name="Anton B.P."/>
            <person name="Clark T."/>
            <person name="Roberts R.J."/>
            <person name="Morgan R.D."/>
        </authorList>
    </citation>
    <scope>NUCLEOTIDE SEQUENCE [LARGE SCALE GENOMIC DNA]</scope>
    <source>
        <strain evidence="9 10">NEB 479</strain>
    </source>
</reference>
<organism evidence="9 10">
    <name type="scientific">Deinococcus wulumuqiensis</name>
    <dbReference type="NCBI Taxonomy" id="980427"/>
    <lineage>
        <taxon>Bacteria</taxon>
        <taxon>Thermotogati</taxon>
        <taxon>Deinococcota</taxon>
        <taxon>Deinococci</taxon>
        <taxon>Deinococcales</taxon>
        <taxon>Deinococcaceae</taxon>
        <taxon>Deinococcus</taxon>
    </lineage>
</organism>
<comment type="subunit">
    <text evidence="5">Part of the 50S ribosomal subunit; part of the 5S rRNA/L5/L18/L25 subcomplex. Contacts the 5S rRNA. Binds to the 5S rRNA independently of L5 and L18.</text>
</comment>
<dbReference type="SUPFAM" id="SSF50715">
    <property type="entry name" value="Ribosomal protein L25-like"/>
    <property type="match status" value="1"/>
</dbReference>